<evidence type="ECO:0000256" key="4">
    <source>
        <dbReference type="ARBA" id="ARBA00023136"/>
    </source>
</evidence>
<protein>
    <recommendedName>
        <fullName evidence="7">Ion transport domain-containing protein</fullName>
    </recommendedName>
</protein>
<evidence type="ECO:0000259" key="7">
    <source>
        <dbReference type="Pfam" id="PF00520"/>
    </source>
</evidence>
<dbReference type="AlphaFoldDB" id="A0A7S4C244"/>
<accession>A0A7S4C244</accession>
<dbReference type="InterPro" id="IPR005821">
    <property type="entry name" value="Ion_trans_dom"/>
</dbReference>
<gene>
    <name evidence="8" type="ORF">PCAR00345_LOCUS37221</name>
</gene>
<comment type="subcellular location">
    <subcellularLocation>
        <location evidence="1">Membrane</location>
        <topology evidence="1">Multi-pass membrane protein</topology>
    </subcellularLocation>
</comment>
<dbReference type="PANTHER" id="PTHR38483">
    <property type="entry name" value="CHROMOSOME 1, WHOLE GENOME SHOTGUN SEQUENCE"/>
    <property type="match status" value="1"/>
</dbReference>
<dbReference type="Pfam" id="PF00520">
    <property type="entry name" value="Ion_trans"/>
    <property type="match status" value="1"/>
</dbReference>
<feature type="transmembrane region" description="Helical" evidence="6">
    <location>
        <begin position="85"/>
        <end position="106"/>
    </location>
</feature>
<feature type="transmembrane region" description="Helical" evidence="6">
    <location>
        <begin position="142"/>
        <end position="163"/>
    </location>
</feature>
<dbReference type="PANTHER" id="PTHR38483:SF1">
    <property type="entry name" value="ION TRANSPORT DOMAIN-CONTAINING PROTEIN"/>
    <property type="match status" value="1"/>
</dbReference>
<sequence length="273" mass="30106">MSLPCERREEEPLLLRSASKLRASNFMTQEEYIQTIASRVLYSRSCGAFYISLLIASLTEIIWILHPWMSAANCCQLAYPRSRVFFLVETYLTVGLAGETTLRILWLRGRFWQQCGNVFDAAVSALSLLSFILYVDDLSQDLEIVVLGLMGCWIALRLLRLLTVAKNLHSQRRQAAQALDVNFAAEAADFITAADETAVVCASSSAPTLLELSLTARSRERPHLAEAPGSPASDGDIHDGPYEGSYTIAASHIRPNATGTSPHHATRTHVLPI</sequence>
<evidence type="ECO:0000256" key="5">
    <source>
        <dbReference type="SAM" id="MobiDB-lite"/>
    </source>
</evidence>
<proteinExistence type="predicted"/>
<feature type="domain" description="Ion transport" evidence="7">
    <location>
        <begin position="64"/>
        <end position="169"/>
    </location>
</feature>
<evidence type="ECO:0000256" key="2">
    <source>
        <dbReference type="ARBA" id="ARBA00022692"/>
    </source>
</evidence>
<dbReference type="GO" id="GO:0016020">
    <property type="term" value="C:membrane"/>
    <property type="evidence" value="ECO:0007669"/>
    <property type="project" value="UniProtKB-SubCell"/>
</dbReference>
<keyword evidence="4 6" id="KW-0472">Membrane</keyword>
<evidence type="ECO:0000313" key="8">
    <source>
        <dbReference type="EMBL" id="CAE0784514.1"/>
    </source>
</evidence>
<keyword evidence="2 6" id="KW-0812">Transmembrane</keyword>
<organism evidence="8">
    <name type="scientific">Chrysotila carterae</name>
    <name type="common">Marine alga</name>
    <name type="synonym">Syracosphaera carterae</name>
    <dbReference type="NCBI Taxonomy" id="13221"/>
    <lineage>
        <taxon>Eukaryota</taxon>
        <taxon>Haptista</taxon>
        <taxon>Haptophyta</taxon>
        <taxon>Prymnesiophyceae</taxon>
        <taxon>Isochrysidales</taxon>
        <taxon>Isochrysidaceae</taxon>
        <taxon>Chrysotila</taxon>
    </lineage>
</organism>
<evidence type="ECO:0000256" key="1">
    <source>
        <dbReference type="ARBA" id="ARBA00004141"/>
    </source>
</evidence>
<name>A0A7S4C244_CHRCT</name>
<keyword evidence="3 6" id="KW-1133">Transmembrane helix</keyword>
<feature type="region of interest" description="Disordered" evidence="5">
    <location>
        <begin position="253"/>
        <end position="273"/>
    </location>
</feature>
<dbReference type="EMBL" id="HBIZ01059457">
    <property type="protein sequence ID" value="CAE0784514.1"/>
    <property type="molecule type" value="Transcribed_RNA"/>
</dbReference>
<feature type="transmembrane region" description="Helical" evidence="6">
    <location>
        <begin position="47"/>
        <end position="65"/>
    </location>
</feature>
<feature type="transmembrane region" description="Helical" evidence="6">
    <location>
        <begin position="118"/>
        <end position="136"/>
    </location>
</feature>
<dbReference type="Gene3D" id="1.20.120.350">
    <property type="entry name" value="Voltage-gated potassium channels. Chain C"/>
    <property type="match status" value="1"/>
</dbReference>
<reference evidence="8" key="1">
    <citation type="submission" date="2021-01" db="EMBL/GenBank/DDBJ databases">
        <authorList>
            <person name="Corre E."/>
            <person name="Pelletier E."/>
            <person name="Niang G."/>
            <person name="Scheremetjew M."/>
            <person name="Finn R."/>
            <person name="Kale V."/>
            <person name="Holt S."/>
            <person name="Cochrane G."/>
            <person name="Meng A."/>
            <person name="Brown T."/>
            <person name="Cohen L."/>
        </authorList>
    </citation>
    <scope>NUCLEOTIDE SEQUENCE</scope>
    <source>
        <strain evidence="8">CCMP645</strain>
    </source>
</reference>
<dbReference type="InterPro" id="IPR027359">
    <property type="entry name" value="Volt_channel_dom_sf"/>
</dbReference>
<evidence type="ECO:0000256" key="3">
    <source>
        <dbReference type="ARBA" id="ARBA00022989"/>
    </source>
</evidence>
<evidence type="ECO:0000256" key="6">
    <source>
        <dbReference type="SAM" id="Phobius"/>
    </source>
</evidence>